<dbReference type="PIRSF" id="PIRSF004486">
    <property type="entry name" value="MraW"/>
    <property type="match status" value="1"/>
</dbReference>
<evidence type="ECO:0000256" key="5">
    <source>
        <dbReference type="ARBA" id="ARBA00022691"/>
    </source>
</evidence>
<dbReference type="EMBL" id="NJBN01000002">
    <property type="protein sequence ID" value="TKJ41481.1"/>
    <property type="molecule type" value="Genomic_DNA"/>
</dbReference>
<dbReference type="SUPFAM" id="SSF81799">
    <property type="entry name" value="Putative methyltransferase TM0872, insert domain"/>
    <property type="match status" value="1"/>
</dbReference>
<keyword evidence="3 6" id="KW-0489">Methyltransferase</keyword>
<dbReference type="HAMAP" id="MF_01007">
    <property type="entry name" value="16SrRNA_methyltr_H"/>
    <property type="match status" value="1"/>
</dbReference>
<dbReference type="GO" id="GO:0071424">
    <property type="term" value="F:rRNA (cytosine-N4-)-methyltransferase activity"/>
    <property type="evidence" value="ECO:0007669"/>
    <property type="project" value="UniProtKB-UniRule"/>
</dbReference>
<name>A0A532V2N3_UNCL8</name>
<comment type="subcellular location">
    <subcellularLocation>
        <location evidence="6">Cytoplasm</location>
    </subcellularLocation>
</comment>
<evidence type="ECO:0000256" key="4">
    <source>
        <dbReference type="ARBA" id="ARBA00022679"/>
    </source>
</evidence>
<evidence type="ECO:0000256" key="2">
    <source>
        <dbReference type="ARBA" id="ARBA00022552"/>
    </source>
</evidence>
<evidence type="ECO:0000256" key="6">
    <source>
        <dbReference type="HAMAP-Rule" id="MF_01007"/>
    </source>
</evidence>
<dbReference type="PANTHER" id="PTHR11265">
    <property type="entry name" value="S-ADENOSYL-METHYLTRANSFERASE MRAW"/>
    <property type="match status" value="1"/>
</dbReference>
<dbReference type="NCBIfam" id="TIGR00006">
    <property type="entry name" value="16S rRNA (cytosine(1402)-N(4))-methyltransferase RsmH"/>
    <property type="match status" value="1"/>
</dbReference>
<comment type="caution">
    <text evidence="7">The sequence shown here is derived from an EMBL/GenBank/DDBJ whole genome shotgun (WGS) entry which is preliminary data.</text>
</comment>
<feature type="binding site" evidence="6">
    <location>
        <begin position="44"/>
        <end position="46"/>
    </location>
    <ligand>
        <name>S-adenosyl-L-methionine</name>
        <dbReference type="ChEBI" id="CHEBI:59789"/>
    </ligand>
</feature>
<evidence type="ECO:0000313" key="8">
    <source>
        <dbReference type="Proteomes" id="UP000319619"/>
    </source>
</evidence>
<dbReference type="EC" id="2.1.1.199" evidence="6"/>
<evidence type="ECO:0000313" key="7">
    <source>
        <dbReference type="EMBL" id="TKJ41481.1"/>
    </source>
</evidence>
<comment type="catalytic activity">
    <reaction evidence="6">
        <text>cytidine(1402) in 16S rRNA + S-adenosyl-L-methionine = N(4)-methylcytidine(1402) in 16S rRNA + S-adenosyl-L-homocysteine + H(+)</text>
        <dbReference type="Rhea" id="RHEA:42928"/>
        <dbReference type="Rhea" id="RHEA-COMP:10286"/>
        <dbReference type="Rhea" id="RHEA-COMP:10287"/>
        <dbReference type="ChEBI" id="CHEBI:15378"/>
        <dbReference type="ChEBI" id="CHEBI:57856"/>
        <dbReference type="ChEBI" id="CHEBI:59789"/>
        <dbReference type="ChEBI" id="CHEBI:74506"/>
        <dbReference type="ChEBI" id="CHEBI:82748"/>
        <dbReference type="EC" id="2.1.1.199"/>
    </reaction>
</comment>
<dbReference type="Gene3D" id="3.40.50.150">
    <property type="entry name" value="Vaccinia Virus protein VP39"/>
    <property type="match status" value="1"/>
</dbReference>
<comment type="function">
    <text evidence="6">Specifically methylates the N4 position of cytidine in position 1402 (C1402) of 16S rRNA.</text>
</comment>
<protein>
    <recommendedName>
        <fullName evidence="6">Ribosomal RNA small subunit methyltransferase H</fullName>
        <ecNumber evidence="6">2.1.1.199</ecNumber>
    </recommendedName>
    <alternativeName>
        <fullName evidence="6">16S rRNA m(4)C1402 methyltransferase</fullName>
    </alternativeName>
    <alternativeName>
        <fullName evidence="6">rRNA (cytosine-N(4)-)-methyltransferase RsmH</fullName>
    </alternativeName>
</protein>
<evidence type="ECO:0000256" key="3">
    <source>
        <dbReference type="ARBA" id="ARBA00022603"/>
    </source>
</evidence>
<dbReference type="InterPro" id="IPR023397">
    <property type="entry name" value="SAM-dep_MeTrfase_MraW_recog"/>
</dbReference>
<dbReference type="InterPro" id="IPR029063">
    <property type="entry name" value="SAM-dependent_MTases_sf"/>
</dbReference>
<comment type="similarity">
    <text evidence="1 6">Belongs to the methyltransferase superfamily. RsmH family.</text>
</comment>
<feature type="binding site" evidence="6">
    <location>
        <position position="90"/>
    </location>
    <ligand>
        <name>S-adenosyl-L-methionine</name>
        <dbReference type="ChEBI" id="CHEBI:59789"/>
    </ligand>
</feature>
<dbReference type="InterPro" id="IPR002903">
    <property type="entry name" value="RsmH"/>
</dbReference>
<dbReference type="SUPFAM" id="SSF53335">
    <property type="entry name" value="S-adenosyl-L-methionine-dependent methyltransferases"/>
    <property type="match status" value="1"/>
</dbReference>
<feature type="binding site" evidence="6">
    <location>
        <position position="64"/>
    </location>
    <ligand>
        <name>S-adenosyl-L-methionine</name>
        <dbReference type="ChEBI" id="CHEBI:59789"/>
    </ligand>
</feature>
<dbReference type="AlphaFoldDB" id="A0A532V2N3"/>
<dbReference type="Pfam" id="PF01795">
    <property type="entry name" value="Methyltransf_5"/>
    <property type="match status" value="1"/>
</dbReference>
<keyword evidence="4 6" id="KW-0808">Transferase</keyword>
<keyword evidence="2 6" id="KW-0698">rRNA processing</keyword>
<feature type="binding site" evidence="6">
    <location>
        <position position="108"/>
    </location>
    <ligand>
        <name>S-adenosyl-L-methionine</name>
        <dbReference type="ChEBI" id="CHEBI:59789"/>
    </ligand>
</feature>
<reference evidence="7 8" key="1">
    <citation type="submission" date="2017-06" db="EMBL/GenBank/DDBJ databases">
        <title>Novel microbial phyla capable of carbon fixation and sulfur reduction in deep-sea sediments.</title>
        <authorList>
            <person name="Huang J."/>
            <person name="Baker B."/>
            <person name="Wang Y."/>
        </authorList>
    </citation>
    <scope>NUCLEOTIDE SEQUENCE [LARGE SCALE GENOMIC DNA]</scope>
    <source>
        <strain evidence="7">B3_LCP</strain>
    </source>
</reference>
<proteinExistence type="inferred from homology"/>
<dbReference type="GO" id="GO:0005737">
    <property type="term" value="C:cytoplasm"/>
    <property type="evidence" value="ECO:0007669"/>
    <property type="project" value="UniProtKB-SubCell"/>
</dbReference>
<accession>A0A532V2N3</accession>
<gene>
    <name evidence="6" type="primary">rsmH</name>
    <name evidence="7" type="ORF">CEE37_02660</name>
</gene>
<sequence>MTPESCITLHRPVMVDSVMKLLLTSNPDDDILTGTMVDGTVGGGGHAEAILEKLSPAGRIFCFDRDPAAISITRQRLKSDPRIQLVHDSYSEIGEYLDLGSAAGVILDLGLSSDQLEAARGFSHSQDSILDMRFDPSARINAHDVINSYSIEKLRNIFFRYGEEPLSPRIARNISNARQKGAIRTSEQLAAVIKNSVPARFEMKAVSRIFQAIRIEVNSEIELLEAGLKACWDILKDGGVLCVISYHSIEDRRMKRFIAEKVKGCVCPPKLPVCACGQKPSAQVLTSSALRPSPKEIRLNPRSRSARLRAARKIPSK</sequence>
<dbReference type="Proteomes" id="UP000319619">
    <property type="component" value="Unassembled WGS sequence"/>
</dbReference>
<feature type="binding site" evidence="6">
    <location>
        <position position="115"/>
    </location>
    <ligand>
        <name>S-adenosyl-L-methionine</name>
        <dbReference type="ChEBI" id="CHEBI:59789"/>
    </ligand>
</feature>
<dbReference type="Gene3D" id="1.10.150.170">
    <property type="entry name" value="Putative methyltransferase TM0872, insert domain"/>
    <property type="match status" value="1"/>
</dbReference>
<keyword evidence="6" id="KW-0963">Cytoplasm</keyword>
<organism evidence="7 8">
    <name type="scientific">candidate division LCP-89 bacterium B3_LCP</name>
    <dbReference type="NCBI Taxonomy" id="2012998"/>
    <lineage>
        <taxon>Bacteria</taxon>
        <taxon>Pseudomonadati</taxon>
        <taxon>Bacteria division LCP-89</taxon>
    </lineage>
</organism>
<evidence type="ECO:0000256" key="1">
    <source>
        <dbReference type="ARBA" id="ARBA00010396"/>
    </source>
</evidence>
<dbReference type="GO" id="GO:0070475">
    <property type="term" value="P:rRNA base methylation"/>
    <property type="evidence" value="ECO:0007669"/>
    <property type="project" value="UniProtKB-UniRule"/>
</dbReference>
<keyword evidence="5 6" id="KW-0949">S-adenosyl-L-methionine</keyword>
<dbReference type="PANTHER" id="PTHR11265:SF0">
    <property type="entry name" value="12S RRNA N4-METHYLCYTIDINE METHYLTRANSFERASE"/>
    <property type="match status" value="1"/>
</dbReference>